<organism evidence="1 2">
    <name type="scientific">Sphingobacterium chuzhouense</name>
    <dbReference type="NCBI Taxonomy" id="1742264"/>
    <lineage>
        <taxon>Bacteria</taxon>
        <taxon>Pseudomonadati</taxon>
        <taxon>Bacteroidota</taxon>
        <taxon>Sphingobacteriia</taxon>
        <taxon>Sphingobacteriales</taxon>
        <taxon>Sphingobacteriaceae</taxon>
        <taxon>Sphingobacterium</taxon>
    </lineage>
</organism>
<dbReference type="InterPro" id="IPR001451">
    <property type="entry name" value="Hexapep"/>
</dbReference>
<dbReference type="RefSeq" id="WP_190315544.1">
    <property type="nucleotide sequence ID" value="NZ_JACNYL010000006.1"/>
</dbReference>
<dbReference type="Proteomes" id="UP000651112">
    <property type="component" value="Unassembled WGS sequence"/>
</dbReference>
<evidence type="ECO:0000313" key="1">
    <source>
        <dbReference type="EMBL" id="MBD1423770.1"/>
    </source>
</evidence>
<keyword evidence="1" id="KW-0012">Acyltransferase</keyword>
<proteinExistence type="predicted"/>
<comment type="caution">
    <text evidence="1">The sequence shown here is derived from an EMBL/GenBank/DDBJ whole genome shotgun (WGS) entry which is preliminary data.</text>
</comment>
<dbReference type="CDD" id="cd04647">
    <property type="entry name" value="LbH_MAT_like"/>
    <property type="match status" value="1"/>
</dbReference>
<dbReference type="EMBL" id="JACNYL010000006">
    <property type="protein sequence ID" value="MBD1423770.1"/>
    <property type="molecule type" value="Genomic_DNA"/>
</dbReference>
<keyword evidence="2" id="KW-1185">Reference proteome</keyword>
<reference evidence="1 2" key="1">
    <citation type="submission" date="2020-08" db="EMBL/GenBank/DDBJ databases">
        <title>Sphingobacterium sp. DN00404 isolated from aquaculture water.</title>
        <authorList>
            <person name="Zhang M."/>
        </authorList>
    </citation>
    <scope>NUCLEOTIDE SEQUENCE [LARGE SCALE GENOMIC DNA]</scope>
    <source>
        <strain evidence="1 2">KCTC 42746</strain>
    </source>
</reference>
<evidence type="ECO:0000313" key="2">
    <source>
        <dbReference type="Proteomes" id="UP000651112"/>
    </source>
</evidence>
<keyword evidence="1" id="KW-0808">Transferase</keyword>
<dbReference type="InterPro" id="IPR011004">
    <property type="entry name" value="Trimer_LpxA-like_sf"/>
</dbReference>
<protein>
    <submittedName>
        <fullName evidence="1">Acyltransferase</fullName>
    </submittedName>
</protein>
<dbReference type="GO" id="GO:0016746">
    <property type="term" value="F:acyltransferase activity"/>
    <property type="evidence" value="ECO:0007669"/>
    <property type="project" value="UniProtKB-KW"/>
</dbReference>
<dbReference type="InterPro" id="IPR051159">
    <property type="entry name" value="Hexapeptide_acetyltransf"/>
</dbReference>
<dbReference type="Gene3D" id="2.160.10.10">
    <property type="entry name" value="Hexapeptide repeat proteins"/>
    <property type="match status" value="1"/>
</dbReference>
<gene>
    <name evidence="1" type="ORF">H8B21_19585</name>
</gene>
<sequence>MSQITIQLRYVLPLWFVLLITNWLPDNRFTIKLRGTLARPFFKRCGKRLELGRDLTLLNSYNIEIGNDVYIAKGGWLNGMGGLIIEDEVVLAPYVVISTMQHVFRNNSVRFGGSLPGKIVIGKGTWLAAHVAVKCGVTVGKGCIVGANAFVVKDTEDNAIYGGVPAKFIKENRDSQFSIYSSKELLDSINDNENSNSDI</sequence>
<dbReference type="SUPFAM" id="SSF51161">
    <property type="entry name" value="Trimeric LpxA-like enzymes"/>
    <property type="match status" value="1"/>
</dbReference>
<accession>A0ABR7XXI3</accession>
<name>A0ABR7XXI3_9SPHI</name>
<dbReference type="Pfam" id="PF00132">
    <property type="entry name" value="Hexapep"/>
    <property type="match status" value="1"/>
</dbReference>
<dbReference type="PANTHER" id="PTHR23416">
    <property type="entry name" value="SIALIC ACID SYNTHASE-RELATED"/>
    <property type="match status" value="1"/>
</dbReference>